<feature type="compositionally biased region" description="Polar residues" evidence="1">
    <location>
        <begin position="51"/>
        <end position="61"/>
    </location>
</feature>
<gene>
    <name evidence="2" type="ORF">DB43_AA00090</name>
</gene>
<sequence>MIALNDTFIPDREVAIGKNSSCAELFKAFRKLDEGIYPCIQQKQEERHPSPNLSKQDNNILSIRFQRQHR</sequence>
<evidence type="ECO:0000313" key="3">
    <source>
        <dbReference type="Proteomes" id="UP000031307"/>
    </source>
</evidence>
<accession>A0A0C1EJ15</accession>
<feature type="region of interest" description="Disordered" evidence="1">
    <location>
        <begin position="42"/>
        <end position="70"/>
    </location>
</feature>
<comment type="caution">
    <text evidence="2">The sequence shown here is derived from an EMBL/GenBank/DDBJ whole genome shotgun (WGS) entry which is preliminary data.</text>
</comment>
<protein>
    <submittedName>
        <fullName evidence="2">Uncharacterized protein</fullName>
    </submittedName>
</protein>
<dbReference type="EMBL" id="JSAM01000111">
    <property type="protein sequence ID" value="KIA76584.1"/>
    <property type="molecule type" value="Genomic_DNA"/>
</dbReference>
<reference evidence="2 3" key="1">
    <citation type="journal article" date="2014" name="Mol. Biol. Evol.">
        <title>Massive expansion of Ubiquitination-related gene families within the Chlamydiae.</title>
        <authorList>
            <person name="Domman D."/>
            <person name="Collingro A."/>
            <person name="Lagkouvardos I."/>
            <person name="Gehre L."/>
            <person name="Weinmaier T."/>
            <person name="Rattei T."/>
            <person name="Subtil A."/>
            <person name="Horn M."/>
        </authorList>
    </citation>
    <scope>NUCLEOTIDE SEQUENCE [LARGE SCALE GENOMIC DNA]</scope>
    <source>
        <strain evidence="2 3">OEW1</strain>
    </source>
</reference>
<name>A0A0C1EJ15_9BACT</name>
<dbReference type="AlphaFoldDB" id="A0A0C1EJ15"/>
<evidence type="ECO:0000313" key="2">
    <source>
        <dbReference type="EMBL" id="KIA76584.1"/>
    </source>
</evidence>
<dbReference type="Proteomes" id="UP000031307">
    <property type="component" value="Unassembled WGS sequence"/>
</dbReference>
<proteinExistence type="predicted"/>
<organism evidence="2 3">
    <name type="scientific">Parachlamydia acanthamoebae</name>
    <dbReference type="NCBI Taxonomy" id="83552"/>
    <lineage>
        <taxon>Bacteria</taxon>
        <taxon>Pseudomonadati</taxon>
        <taxon>Chlamydiota</taxon>
        <taxon>Chlamydiia</taxon>
        <taxon>Parachlamydiales</taxon>
        <taxon>Parachlamydiaceae</taxon>
        <taxon>Parachlamydia</taxon>
    </lineage>
</organism>
<evidence type="ECO:0000256" key="1">
    <source>
        <dbReference type="SAM" id="MobiDB-lite"/>
    </source>
</evidence>